<evidence type="ECO:0000313" key="2">
    <source>
        <dbReference type="EMBL" id="GIY94340.1"/>
    </source>
</evidence>
<proteinExistence type="predicted"/>
<organism evidence="2 3">
    <name type="scientific">Caerostris extrusa</name>
    <name type="common">Bark spider</name>
    <name type="synonym">Caerostris bankana</name>
    <dbReference type="NCBI Taxonomy" id="172846"/>
    <lineage>
        <taxon>Eukaryota</taxon>
        <taxon>Metazoa</taxon>
        <taxon>Ecdysozoa</taxon>
        <taxon>Arthropoda</taxon>
        <taxon>Chelicerata</taxon>
        <taxon>Arachnida</taxon>
        <taxon>Araneae</taxon>
        <taxon>Araneomorphae</taxon>
        <taxon>Entelegynae</taxon>
        <taxon>Araneoidea</taxon>
        <taxon>Araneidae</taxon>
        <taxon>Caerostris</taxon>
    </lineage>
</organism>
<feature type="compositionally biased region" description="Basic and acidic residues" evidence="1">
    <location>
        <begin position="9"/>
        <end position="20"/>
    </location>
</feature>
<keyword evidence="3" id="KW-1185">Reference proteome</keyword>
<sequence>MGKNMTVERQTKPNPKDSVDLHSTMGSRVRYFEALDVGPFGHQTTRVRKHFDISALKDTLHAQHAIRCDLSGNTIHSKTRLWEKRHDGSGQGSPERRGLCTPLLKYPNNGRRGEKRVSNEKYDESISQARLQSGNFTHGRTRASLPLRGVRDPVSLSVRCLGDASSPLCIQRASAKLDIYLISRL</sequence>
<gene>
    <name evidence="2" type="ORF">CEXT_644471</name>
</gene>
<evidence type="ECO:0000256" key="1">
    <source>
        <dbReference type="SAM" id="MobiDB-lite"/>
    </source>
</evidence>
<comment type="caution">
    <text evidence="2">The sequence shown here is derived from an EMBL/GenBank/DDBJ whole genome shotgun (WGS) entry which is preliminary data.</text>
</comment>
<dbReference type="EMBL" id="BPLR01000377">
    <property type="protein sequence ID" value="GIY94340.1"/>
    <property type="molecule type" value="Genomic_DNA"/>
</dbReference>
<accession>A0AAV4XJE0</accession>
<name>A0AAV4XJE0_CAEEX</name>
<dbReference type="AlphaFoldDB" id="A0AAV4XJE0"/>
<feature type="region of interest" description="Disordered" evidence="1">
    <location>
        <begin position="1"/>
        <end position="23"/>
    </location>
</feature>
<evidence type="ECO:0000313" key="3">
    <source>
        <dbReference type="Proteomes" id="UP001054945"/>
    </source>
</evidence>
<dbReference type="Proteomes" id="UP001054945">
    <property type="component" value="Unassembled WGS sequence"/>
</dbReference>
<reference evidence="2 3" key="1">
    <citation type="submission" date="2021-06" db="EMBL/GenBank/DDBJ databases">
        <title>Caerostris extrusa draft genome.</title>
        <authorList>
            <person name="Kono N."/>
            <person name="Arakawa K."/>
        </authorList>
    </citation>
    <scope>NUCLEOTIDE SEQUENCE [LARGE SCALE GENOMIC DNA]</scope>
</reference>
<protein>
    <submittedName>
        <fullName evidence="2">Uncharacterized protein</fullName>
    </submittedName>
</protein>